<accession>A0A0M9VTP6</accession>
<comment type="similarity">
    <text evidence="1">Belongs to the TIM50 family.</text>
</comment>
<organism evidence="4 5">
    <name type="scientific">Escovopsis weberi</name>
    <dbReference type="NCBI Taxonomy" id="150374"/>
    <lineage>
        <taxon>Eukaryota</taxon>
        <taxon>Fungi</taxon>
        <taxon>Dikarya</taxon>
        <taxon>Ascomycota</taxon>
        <taxon>Pezizomycotina</taxon>
        <taxon>Sordariomycetes</taxon>
        <taxon>Hypocreomycetidae</taxon>
        <taxon>Hypocreales</taxon>
        <taxon>Hypocreaceae</taxon>
        <taxon>Escovopsis</taxon>
    </lineage>
</organism>
<keyword evidence="1" id="KW-0813">Transport</keyword>
<comment type="caution">
    <text evidence="4">The sequence shown here is derived from an EMBL/GenBank/DDBJ whole genome shotgun (WGS) entry which is preliminary data.</text>
</comment>
<dbReference type="STRING" id="150374.A0A0M9VTP6"/>
<feature type="domain" description="FCP1 homology" evidence="3">
    <location>
        <begin position="128"/>
        <end position="298"/>
    </location>
</feature>
<keyword evidence="5" id="KW-1185">Reference proteome</keyword>
<dbReference type="Gene3D" id="3.40.50.1000">
    <property type="entry name" value="HAD superfamily/HAD-like"/>
    <property type="match status" value="1"/>
</dbReference>
<dbReference type="InterPro" id="IPR023214">
    <property type="entry name" value="HAD_sf"/>
</dbReference>
<dbReference type="AlphaFoldDB" id="A0A0M9VTP6"/>
<dbReference type="InterPro" id="IPR004274">
    <property type="entry name" value="FCP1_dom"/>
</dbReference>
<evidence type="ECO:0000256" key="1">
    <source>
        <dbReference type="RuleBase" id="RU365079"/>
    </source>
</evidence>
<comment type="subunit">
    <text evidence="1">Component of the TIM23 complex.</text>
</comment>
<proteinExistence type="inferred from homology"/>
<evidence type="ECO:0000313" key="5">
    <source>
        <dbReference type="Proteomes" id="UP000053831"/>
    </source>
</evidence>
<keyword evidence="1" id="KW-0496">Mitochondrion</keyword>
<evidence type="ECO:0000259" key="3">
    <source>
        <dbReference type="PROSITE" id="PS50969"/>
    </source>
</evidence>
<keyword evidence="1" id="KW-0653">Protein transport</keyword>
<protein>
    <recommendedName>
        <fullName evidence="1">Mitochondrial import inner membrane translocase subunit TIM50</fullName>
    </recommendedName>
</protein>
<evidence type="ECO:0000256" key="2">
    <source>
        <dbReference type="SAM" id="MobiDB-lite"/>
    </source>
</evidence>
<comment type="function">
    <text evidence="1">Essential component of the TIM23 complex, a complex that mediates the translocation of transit peptide-containing proteins across the mitochondrial inner membrane.</text>
</comment>
<sequence>MNMGSQNVIIPGLTLLNSLPSTHLPPVAPLTSVTTPSPAQSQASTPANPQHTPGGKKRQAALRRQTEVSNQAAESSSSPPSSNPSPRHKKKKSNGQEGRQVPSAESGGVPNPHPLYLAQSLAPPLRVPDARRILVIMDLNGTLLYRPNKRNPFNFIQRPHARSFMQYCLETFHVAIWSSARPENVGKMVAQLLTPAQRARLVVIWARDRFGLSPADYDARVQCYKRLTSIWSDPDVAASHPLARLGHRWDQTNTILVDDSIEKARSEPHNLLEIPEFSGVKNELVDVLPQVHDYLNQCCYQADVSRFIRQNPFKLDLQYGARY</sequence>
<keyword evidence="1" id="KW-0811">Translocation</keyword>
<evidence type="ECO:0000313" key="4">
    <source>
        <dbReference type="EMBL" id="KOS19042.1"/>
    </source>
</evidence>
<dbReference type="PROSITE" id="PS50969">
    <property type="entry name" value="FCP1"/>
    <property type="match status" value="1"/>
</dbReference>
<feature type="region of interest" description="Disordered" evidence="2">
    <location>
        <begin position="27"/>
        <end position="115"/>
    </location>
</feature>
<dbReference type="Pfam" id="PF03031">
    <property type="entry name" value="NIF"/>
    <property type="match status" value="1"/>
</dbReference>
<dbReference type="SUPFAM" id="SSF56784">
    <property type="entry name" value="HAD-like"/>
    <property type="match status" value="1"/>
</dbReference>
<dbReference type="PANTHER" id="PTHR12210">
    <property type="entry name" value="DULLARD PROTEIN PHOSPHATASE"/>
    <property type="match status" value="1"/>
</dbReference>
<feature type="compositionally biased region" description="Polar residues" evidence="2">
    <location>
        <begin position="31"/>
        <end position="51"/>
    </location>
</feature>
<dbReference type="InterPro" id="IPR036412">
    <property type="entry name" value="HAD-like_sf"/>
</dbReference>
<dbReference type="InterPro" id="IPR050365">
    <property type="entry name" value="TIM50"/>
</dbReference>
<reference evidence="4 5" key="1">
    <citation type="submission" date="2015-07" db="EMBL/GenBank/DDBJ databases">
        <title>The genome of the fungus Escovopsis weberi, a specialized disease agent of ant agriculture.</title>
        <authorList>
            <person name="de Man T.J."/>
            <person name="Stajich J.E."/>
            <person name="Kubicek C.P."/>
            <person name="Chenthamara K."/>
            <person name="Atanasova L."/>
            <person name="Druzhinina I.S."/>
            <person name="Birnbaum S."/>
            <person name="Barribeau S.M."/>
            <person name="Teiling C."/>
            <person name="Suen G."/>
            <person name="Currie C."/>
            <person name="Gerardo N.M."/>
        </authorList>
    </citation>
    <scope>NUCLEOTIDE SEQUENCE [LARGE SCALE GENOMIC DNA]</scope>
</reference>
<dbReference type="SMART" id="SM00577">
    <property type="entry name" value="CPDc"/>
    <property type="match status" value="1"/>
</dbReference>
<dbReference type="EMBL" id="LGSR01000020">
    <property type="protein sequence ID" value="KOS19042.1"/>
    <property type="molecule type" value="Genomic_DNA"/>
</dbReference>
<gene>
    <name evidence="4" type="ORF">ESCO_000562</name>
</gene>
<name>A0A0M9VTP6_ESCWE</name>
<comment type="subcellular location">
    <subcellularLocation>
        <location evidence="1">Mitochondrion inner membrane</location>
        <topology evidence="1">Single-pass membrane protein</topology>
    </subcellularLocation>
</comment>
<dbReference type="GO" id="GO:0015031">
    <property type="term" value="P:protein transport"/>
    <property type="evidence" value="ECO:0007669"/>
    <property type="project" value="UniProtKB-KW"/>
</dbReference>
<dbReference type="OrthoDB" id="1711508at2759"/>
<dbReference type="Proteomes" id="UP000053831">
    <property type="component" value="Unassembled WGS sequence"/>
</dbReference>
<dbReference type="GO" id="GO:0005744">
    <property type="term" value="C:TIM23 mitochondrial import inner membrane translocase complex"/>
    <property type="evidence" value="ECO:0007669"/>
    <property type="project" value="UniProtKB-UniRule"/>
</dbReference>
<keyword evidence="1" id="KW-0809">Transit peptide</keyword>